<keyword evidence="2" id="KW-0732">Signal</keyword>
<organism evidence="4 5">
    <name type="scientific">Colletotrichum liriopes</name>
    <dbReference type="NCBI Taxonomy" id="708192"/>
    <lineage>
        <taxon>Eukaryota</taxon>
        <taxon>Fungi</taxon>
        <taxon>Dikarya</taxon>
        <taxon>Ascomycota</taxon>
        <taxon>Pezizomycotina</taxon>
        <taxon>Sordariomycetes</taxon>
        <taxon>Hypocreomycetidae</taxon>
        <taxon>Glomerellales</taxon>
        <taxon>Glomerellaceae</taxon>
        <taxon>Colletotrichum</taxon>
        <taxon>Colletotrichum spaethianum species complex</taxon>
    </lineage>
</organism>
<dbReference type="EMBL" id="BPPX01000030">
    <property type="protein sequence ID" value="GJC88107.1"/>
    <property type="molecule type" value="Genomic_DNA"/>
</dbReference>
<evidence type="ECO:0000313" key="4">
    <source>
        <dbReference type="EMBL" id="GJC88107.1"/>
    </source>
</evidence>
<feature type="compositionally biased region" description="Basic and acidic residues" evidence="1">
    <location>
        <begin position="188"/>
        <end position="200"/>
    </location>
</feature>
<protein>
    <recommendedName>
        <fullName evidence="3">Prion-inhibition and propagation HeLo domain-containing protein</fullName>
    </recommendedName>
</protein>
<gene>
    <name evidence="4" type="ORF">ColLi_10945</name>
</gene>
<proteinExistence type="predicted"/>
<sequence>MEPVGLAVGVLGLAGLFSSCLEAVQKFDSYKSFDRDSRSLATVFDADKHRFEQWGRAVGFEKGKLSDPHHPALDDAKNLAVVHKLLASIRDFCSSEDDALYDQPTSADSRFLKDGPLLTRQAQPRHGAPADSKRQKVVWALSGKTKRTGHVQTFAVLVQYLYSVVPPDDTKGTPSGHGARNYGPAHLHGMDDCPDHRPLY</sequence>
<keyword evidence="5" id="KW-1185">Reference proteome</keyword>
<dbReference type="AlphaFoldDB" id="A0AA37LXC5"/>
<dbReference type="InterPro" id="IPR038305">
    <property type="entry name" value="HeLo_sf"/>
</dbReference>
<evidence type="ECO:0000256" key="1">
    <source>
        <dbReference type="SAM" id="MobiDB-lite"/>
    </source>
</evidence>
<evidence type="ECO:0000313" key="5">
    <source>
        <dbReference type="Proteomes" id="UP001055172"/>
    </source>
</evidence>
<evidence type="ECO:0000256" key="2">
    <source>
        <dbReference type="SAM" id="SignalP"/>
    </source>
</evidence>
<reference evidence="4 5" key="1">
    <citation type="submission" date="2021-07" db="EMBL/GenBank/DDBJ databases">
        <title>Genome data of Colletotrichum spaethianum.</title>
        <authorList>
            <person name="Utami Y.D."/>
            <person name="Hiruma K."/>
        </authorList>
    </citation>
    <scope>NUCLEOTIDE SEQUENCE [LARGE SCALE GENOMIC DNA]</scope>
    <source>
        <strain evidence="4 5">MAFF 242679</strain>
    </source>
</reference>
<feature type="domain" description="Prion-inhibition and propagation HeLo" evidence="3">
    <location>
        <begin position="5"/>
        <end position="168"/>
    </location>
</feature>
<feature type="chain" id="PRO_5041282342" description="Prion-inhibition and propagation HeLo domain-containing protein" evidence="2">
    <location>
        <begin position="24"/>
        <end position="200"/>
    </location>
</feature>
<feature type="region of interest" description="Disordered" evidence="1">
    <location>
        <begin position="168"/>
        <end position="200"/>
    </location>
</feature>
<dbReference type="Proteomes" id="UP001055172">
    <property type="component" value="Unassembled WGS sequence"/>
</dbReference>
<dbReference type="Pfam" id="PF14479">
    <property type="entry name" value="HeLo"/>
    <property type="match status" value="1"/>
</dbReference>
<evidence type="ECO:0000259" key="3">
    <source>
        <dbReference type="Pfam" id="PF14479"/>
    </source>
</evidence>
<dbReference type="InterPro" id="IPR029498">
    <property type="entry name" value="HeLo_dom"/>
</dbReference>
<comment type="caution">
    <text evidence="4">The sequence shown here is derived from an EMBL/GenBank/DDBJ whole genome shotgun (WGS) entry which is preliminary data.</text>
</comment>
<dbReference type="Gene3D" id="1.20.120.1020">
    <property type="entry name" value="Prion-inhibition and propagation, HeLo domain"/>
    <property type="match status" value="1"/>
</dbReference>
<name>A0AA37LXC5_9PEZI</name>
<feature type="signal peptide" evidence="2">
    <location>
        <begin position="1"/>
        <end position="23"/>
    </location>
</feature>
<accession>A0AA37LXC5</accession>